<name>A0A0A9E6J2_ARUDO</name>
<dbReference type="EMBL" id="GBRH01202209">
    <property type="protein sequence ID" value="JAD95686.1"/>
    <property type="molecule type" value="Transcribed_RNA"/>
</dbReference>
<organism evidence="1">
    <name type="scientific">Arundo donax</name>
    <name type="common">Giant reed</name>
    <name type="synonym">Donax arundinaceus</name>
    <dbReference type="NCBI Taxonomy" id="35708"/>
    <lineage>
        <taxon>Eukaryota</taxon>
        <taxon>Viridiplantae</taxon>
        <taxon>Streptophyta</taxon>
        <taxon>Embryophyta</taxon>
        <taxon>Tracheophyta</taxon>
        <taxon>Spermatophyta</taxon>
        <taxon>Magnoliopsida</taxon>
        <taxon>Liliopsida</taxon>
        <taxon>Poales</taxon>
        <taxon>Poaceae</taxon>
        <taxon>PACMAD clade</taxon>
        <taxon>Arundinoideae</taxon>
        <taxon>Arundineae</taxon>
        <taxon>Arundo</taxon>
    </lineage>
</organism>
<reference evidence="1" key="1">
    <citation type="submission" date="2014-09" db="EMBL/GenBank/DDBJ databases">
        <authorList>
            <person name="Magalhaes I.L.F."/>
            <person name="Oliveira U."/>
            <person name="Santos F.R."/>
            <person name="Vidigal T.H.D.A."/>
            <person name="Brescovit A.D."/>
            <person name="Santos A.J."/>
        </authorList>
    </citation>
    <scope>NUCLEOTIDE SEQUENCE</scope>
    <source>
        <tissue evidence="1">Shoot tissue taken approximately 20 cm above the soil surface</tissue>
    </source>
</reference>
<sequence length="9" mass="1075">MARVLLNQM</sequence>
<evidence type="ECO:0000313" key="1">
    <source>
        <dbReference type="EMBL" id="JAD95686.1"/>
    </source>
</evidence>
<protein>
    <submittedName>
        <fullName evidence="1">Uncharacterized protein</fullName>
    </submittedName>
</protein>
<proteinExistence type="predicted"/>
<reference evidence="1" key="2">
    <citation type="journal article" date="2015" name="Data Brief">
        <title>Shoot transcriptome of the giant reed, Arundo donax.</title>
        <authorList>
            <person name="Barrero R.A."/>
            <person name="Guerrero F.D."/>
            <person name="Moolhuijzen P."/>
            <person name="Goolsby J.A."/>
            <person name="Tidwell J."/>
            <person name="Bellgard S.E."/>
            <person name="Bellgard M.I."/>
        </authorList>
    </citation>
    <scope>NUCLEOTIDE SEQUENCE</scope>
    <source>
        <tissue evidence="1">Shoot tissue taken approximately 20 cm above the soil surface</tissue>
    </source>
</reference>
<accession>A0A0A9E6J2</accession>